<evidence type="ECO:0000313" key="3">
    <source>
        <dbReference type="Proteomes" id="UP000559027"/>
    </source>
</evidence>
<sequence>MPRSNIIIFGESGAGKSSVVNMLSSNEHAADISSGARGCTFESRSFEVNVVGQPATLWDTAGLDEGDAGKVPKADAIAQLYSLLRKLSDGVSLLMFVMRAPRIKDSAPKNWKLFQEVICQSKVPSVVVITGLENEDNMDRWWWDNKSTFQRYGIHPAGFACVTAFRGKKNRRGDGHKFDDEYEDSREKVQRLIRSTCLADPWRVPAAEWFRNIVEVTFTNQDIGCGRTRKVRHEDVKEVAGEALNRMVNACGMSETEAREIAEKVRGL</sequence>
<comment type="caution">
    <text evidence="2">The sequence shown here is derived from an EMBL/GenBank/DDBJ whole genome shotgun (WGS) entry which is preliminary data.</text>
</comment>
<dbReference type="AlphaFoldDB" id="A0A8H5FVA9"/>
<dbReference type="InterPro" id="IPR027417">
    <property type="entry name" value="P-loop_NTPase"/>
</dbReference>
<organism evidence="2 3">
    <name type="scientific">Leucocoprinus leucothites</name>
    <dbReference type="NCBI Taxonomy" id="201217"/>
    <lineage>
        <taxon>Eukaryota</taxon>
        <taxon>Fungi</taxon>
        <taxon>Dikarya</taxon>
        <taxon>Basidiomycota</taxon>
        <taxon>Agaricomycotina</taxon>
        <taxon>Agaricomycetes</taxon>
        <taxon>Agaricomycetidae</taxon>
        <taxon>Agaricales</taxon>
        <taxon>Agaricineae</taxon>
        <taxon>Agaricaceae</taxon>
        <taxon>Leucocoprinus</taxon>
    </lineage>
</organism>
<dbReference type="EMBL" id="JAACJO010000015">
    <property type="protein sequence ID" value="KAF5350022.1"/>
    <property type="molecule type" value="Genomic_DNA"/>
</dbReference>
<dbReference type="InterPro" id="IPR006073">
    <property type="entry name" value="GTP-bd"/>
</dbReference>
<dbReference type="Gene3D" id="3.40.50.300">
    <property type="entry name" value="P-loop containing nucleotide triphosphate hydrolases"/>
    <property type="match status" value="1"/>
</dbReference>
<reference evidence="2 3" key="1">
    <citation type="journal article" date="2020" name="ISME J.">
        <title>Uncovering the hidden diversity of litter-decomposition mechanisms in mushroom-forming fungi.</title>
        <authorList>
            <person name="Floudas D."/>
            <person name="Bentzer J."/>
            <person name="Ahren D."/>
            <person name="Johansson T."/>
            <person name="Persson P."/>
            <person name="Tunlid A."/>
        </authorList>
    </citation>
    <scope>NUCLEOTIDE SEQUENCE [LARGE SCALE GENOMIC DNA]</scope>
    <source>
        <strain evidence="2 3">CBS 146.42</strain>
    </source>
</reference>
<dbReference type="OrthoDB" id="8954335at2759"/>
<protein>
    <recommendedName>
        <fullName evidence="1">G domain-containing protein</fullName>
    </recommendedName>
</protein>
<feature type="domain" description="G" evidence="1">
    <location>
        <begin position="6"/>
        <end position="128"/>
    </location>
</feature>
<gene>
    <name evidence="2" type="ORF">D9756_009151</name>
</gene>
<dbReference type="PROSITE" id="PS00675">
    <property type="entry name" value="SIGMA54_INTERACT_1"/>
    <property type="match status" value="1"/>
</dbReference>
<dbReference type="Pfam" id="PF01926">
    <property type="entry name" value="MMR_HSR1"/>
    <property type="match status" value="1"/>
</dbReference>
<dbReference type="InterPro" id="IPR025662">
    <property type="entry name" value="Sigma_54_int_dom_ATP-bd_1"/>
</dbReference>
<evidence type="ECO:0000259" key="1">
    <source>
        <dbReference type="Pfam" id="PF01926"/>
    </source>
</evidence>
<dbReference type="SUPFAM" id="SSF52540">
    <property type="entry name" value="P-loop containing nucleoside triphosphate hydrolases"/>
    <property type="match status" value="1"/>
</dbReference>
<proteinExistence type="predicted"/>
<dbReference type="Proteomes" id="UP000559027">
    <property type="component" value="Unassembled WGS sequence"/>
</dbReference>
<dbReference type="CDD" id="cd00882">
    <property type="entry name" value="Ras_like_GTPase"/>
    <property type="match status" value="1"/>
</dbReference>
<evidence type="ECO:0000313" key="2">
    <source>
        <dbReference type="EMBL" id="KAF5350022.1"/>
    </source>
</evidence>
<dbReference type="GO" id="GO:0005525">
    <property type="term" value="F:GTP binding"/>
    <property type="evidence" value="ECO:0007669"/>
    <property type="project" value="InterPro"/>
</dbReference>
<name>A0A8H5FVA9_9AGAR</name>
<accession>A0A8H5FVA9</accession>
<keyword evidence="3" id="KW-1185">Reference proteome</keyword>